<dbReference type="InterPro" id="IPR033855">
    <property type="entry name" value="Protein_C"/>
</dbReference>
<keyword evidence="3" id="KW-0378">Hydrolase</keyword>
<evidence type="ECO:0000256" key="3">
    <source>
        <dbReference type="ARBA" id="ARBA00022801"/>
    </source>
</evidence>
<keyword evidence="2" id="KW-0645">Protease</keyword>
<sequence>MVSSYHKNPALFVGGNSNRGDTFCHMSVFGGLSHRFNGLDENCNEVTSYRYLRQQIGMLVEDPSIEEIFIEFDGPGGEGSGCLELATYIRELAEKKTIVGFINGACHSAHFALASACSSLYMTAHSSAGSIGAILGRAEINSPTLKMTYFKSGEAKSDGAPLSKLEQGEHDRLTKQVNDLGYSFCQLVADHRDLNVDDVHNLQANIFDANTMLEHGLIDGIRTEEEIKTMMRQSTHDKIISDLNLEHQNEIAQLNQAHQAEKERLMANHKAEMNQLQDSKSSLEQNLQAQSSELSEQAKKINQLAESAGVPELAGKLIEEGVSLEVASEKIKVSAANKDEEILLTSELGSQSDDSFDMQQLIKDA</sequence>
<dbReference type="PANTHER" id="PTHR33209">
    <property type="entry name" value="PROTEASE 4"/>
    <property type="match status" value="1"/>
</dbReference>
<gene>
    <name evidence="7" type="ORF">GCM10007938_43110</name>
</gene>
<keyword evidence="5" id="KW-0175">Coiled coil</keyword>
<dbReference type="InterPro" id="IPR002142">
    <property type="entry name" value="Peptidase_S49"/>
</dbReference>
<dbReference type="CDD" id="cd07022">
    <property type="entry name" value="S49_Sppa_36K_type"/>
    <property type="match status" value="1"/>
</dbReference>
<evidence type="ECO:0000256" key="4">
    <source>
        <dbReference type="ARBA" id="ARBA00022825"/>
    </source>
</evidence>
<organism evidence="7 8">
    <name type="scientific">Vibrio zhanjiangensis</name>
    <dbReference type="NCBI Taxonomy" id="1046128"/>
    <lineage>
        <taxon>Bacteria</taxon>
        <taxon>Pseudomonadati</taxon>
        <taxon>Pseudomonadota</taxon>
        <taxon>Gammaproteobacteria</taxon>
        <taxon>Vibrionales</taxon>
        <taxon>Vibrionaceae</taxon>
        <taxon>Vibrio</taxon>
    </lineage>
</organism>
<comment type="caution">
    <text evidence="7">The sequence shown here is derived from an EMBL/GenBank/DDBJ whole genome shotgun (WGS) entry which is preliminary data.</text>
</comment>
<accession>A0ABQ6F5K6</accession>
<keyword evidence="4" id="KW-0720">Serine protease</keyword>
<dbReference type="Pfam" id="PF01343">
    <property type="entry name" value="Peptidase_S49"/>
    <property type="match status" value="1"/>
</dbReference>
<evidence type="ECO:0000313" key="7">
    <source>
        <dbReference type="EMBL" id="GLT20526.1"/>
    </source>
</evidence>
<feature type="coiled-coil region" evidence="5">
    <location>
        <begin position="244"/>
        <end position="307"/>
    </location>
</feature>
<dbReference type="InterPro" id="IPR029045">
    <property type="entry name" value="ClpP/crotonase-like_dom_sf"/>
</dbReference>
<dbReference type="PANTHER" id="PTHR33209:SF1">
    <property type="entry name" value="PEPTIDASE S49 DOMAIN-CONTAINING PROTEIN"/>
    <property type="match status" value="1"/>
</dbReference>
<evidence type="ECO:0000259" key="6">
    <source>
        <dbReference type="Pfam" id="PF01343"/>
    </source>
</evidence>
<evidence type="ECO:0000256" key="5">
    <source>
        <dbReference type="SAM" id="Coils"/>
    </source>
</evidence>
<name>A0ABQ6F5K6_9VIBR</name>
<reference evidence="8" key="1">
    <citation type="journal article" date="2019" name="Int. J. Syst. Evol. Microbiol.">
        <title>The Global Catalogue of Microorganisms (GCM) 10K type strain sequencing project: providing services to taxonomists for standard genome sequencing and annotation.</title>
        <authorList>
            <consortium name="The Broad Institute Genomics Platform"/>
            <consortium name="The Broad Institute Genome Sequencing Center for Infectious Disease"/>
            <person name="Wu L."/>
            <person name="Ma J."/>
        </authorList>
    </citation>
    <scope>NUCLEOTIDE SEQUENCE [LARGE SCALE GENOMIC DNA]</scope>
    <source>
        <strain evidence="8">NBRC 108723</strain>
    </source>
</reference>
<protein>
    <recommendedName>
        <fullName evidence="6">Peptidase S49 domain-containing protein</fullName>
    </recommendedName>
</protein>
<evidence type="ECO:0000313" key="8">
    <source>
        <dbReference type="Proteomes" id="UP001157138"/>
    </source>
</evidence>
<proteinExistence type="inferred from homology"/>
<dbReference type="SUPFAM" id="SSF52096">
    <property type="entry name" value="ClpP/crotonase"/>
    <property type="match status" value="1"/>
</dbReference>
<dbReference type="Proteomes" id="UP001157138">
    <property type="component" value="Unassembled WGS sequence"/>
</dbReference>
<evidence type="ECO:0000256" key="1">
    <source>
        <dbReference type="ARBA" id="ARBA00008683"/>
    </source>
</evidence>
<evidence type="ECO:0000256" key="2">
    <source>
        <dbReference type="ARBA" id="ARBA00022670"/>
    </source>
</evidence>
<comment type="similarity">
    <text evidence="1">Belongs to the peptidase S49 family.</text>
</comment>
<dbReference type="EMBL" id="BSPW01000124">
    <property type="protein sequence ID" value="GLT20526.1"/>
    <property type="molecule type" value="Genomic_DNA"/>
</dbReference>
<feature type="domain" description="Peptidase S49" evidence="6">
    <location>
        <begin position="92"/>
        <end position="234"/>
    </location>
</feature>
<dbReference type="Gene3D" id="3.90.226.10">
    <property type="entry name" value="2-enoyl-CoA Hydratase, Chain A, domain 1"/>
    <property type="match status" value="1"/>
</dbReference>
<keyword evidence="8" id="KW-1185">Reference proteome</keyword>